<dbReference type="Proteomes" id="UP001271792">
    <property type="component" value="Unassembled WGS sequence"/>
</dbReference>
<organism evidence="1 2">
    <name type="scientific">Lentzea kristufekii</name>
    <dbReference type="NCBI Taxonomy" id="3095430"/>
    <lineage>
        <taxon>Bacteria</taxon>
        <taxon>Bacillati</taxon>
        <taxon>Actinomycetota</taxon>
        <taxon>Actinomycetes</taxon>
        <taxon>Pseudonocardiales</taxon>
        <taxon>Pseudonocardiaceae</taxon>
        <taxon>Lentzea</taxon>
    </lineage>
</organism>
<evidence type="ECO:0000313" key="1">
    <source>
        <dbReference type="EMBL" id="MDX8054232.1"/>
    </source>
</evidence>
<evidence type="ECO:0000313" key="2">
    <source>
        <dbReference type="Proteomes" id="UP001271792"/>
    </source>
</evidence>
<dbReference type="RefSeq" id="WP_319988031.1">
    <property type="nucleotide sequence ID" value="NZ_JAXAVV010000020.1"/>
</dbReference>
<keyword evidence="2" id="KW-1185">Reference proteome</keyword>
<name>A0ABU4U0Y6_9PSEU</name>
<comment type="caution">
    <text evidence="1">The sequence shown here is derived from an EMBL/GenBank/DDBJ whole genome shotgun (WGS) entry which is preliminary data.</text>
</comment>
<protein>
    <submittedName>
        <fullName evidence="1">Uncharacterized protein</fullName>
    </submittedName>
</protein>
<proteinExistence type="predicted"/>
<gene>
    <name evidence="1" type="ORF">SK571_33090</name>
</gene>
<sequence>MAPLEQPEDDRTVLAIESLAGGVPAGMVTTGGTDQRAGRFMCGRDRHRAQWTRLRDHEFFARHPYPREI</sequence>
<dbReference type="EMBL" id="JAXAVV010000020">
    <property type="protein sequence ID" value="MDX8054232.1"/>
    <property type="molecule type" value="Genomic_DNA"/>
</dbReference>
<reference evidence="1 2" key="1">
    <citation type="submission" date="2023-11" db="EMBL/GenBank/DDBJ databases">
        <title>Lentzea sokolovensis, sp. nov., Lentzea kristufkii, sp. nov., and Lentzea miocenensis, sp. nov., rare actinobacteria from Sokolov Coal Basin, Miocene lacustrine sediment, Czech Republic.</title>
        <authorList>
            <person name="Lara A."/>
            <person name="Kotroba L."/>
            <person name="Nouioui I."/>
            <person name="Neumann-Schaal M."/>
            <person name="Mast Y."/>
            <person name="Chronakova A."/>
        </authorList>
    </citation>
    <scope>NUCLEOTIDE SEQUENCE [LARGE SCALE GENOMIC DNA]</scope>
    <source>
        <strain evidence="1 2">BCCO 10_0798</strain>
    </source>
</reference>
<reference evidence="1 2" key="2">
    <citation type="submission" date="2023-11" db="EMBL/GenBank/DDBJ databases">
        <authorList>
            <person name="Lara A.C."/>
            <person name="Chronakova A."/>
        </authorList>
    </citation>
    <scope>NUCLEOTIDE SEQUENCE [LARGE SCALE GENOMIC DNA]</scope>
    <source>
        <strain evidence="1 2">BCCO 10_0798</strain>
    </source>
</reference>
<accession>A0ABU4U0Y6</accession>